<evidence type="ECO:0000256" key="2">
    <source>
        <dbReference type="ARBA" id="ARBA00022669"/>
    </source>
</evidence>
<name>A0A7R9IPN7_9NEOP</name>
<dbReference type="InterPro" id="IPR002557">
    <property type="entry name" value="Chitin-bd_dom"/>
</dbReference>
<dbReference type="Pfam" id="PF00704">
    <property type="entry name" value="Glyco_hydro_18"/>
    <property type="match status" value="1"/>
</dbReference>
<gene>
    <name evidence="10" type="ORF">TTEB3V08_LOCUS9973</name>
</gene>
<proteinExistence type="inferred from homology"/>
<sequence>MDFHNIPSSSRSKTQRQNFTSLNPFSNFFRVFCERDIRPTEDHFWTGGPNTSGEGSPFGSGVPSTTEKGGGGNSGQDMSSGTSHEFCIGISRQDGNNASGKGFRTFGQNGFSTQREVGISISGKDDSITSAKGISNFGQNCSNVQREIGIGISRQGGSGSILDDSAYKTKRSDEKNKKLAFKGDNEDKSKFTRRPGPSMTRKRYCPRVFSDYRVVCYFGSWAVYRPDNGKFDVEDIDPSLCTHLIYGFAGLGESNSIKALDSWNELPDDYGKGEYRAMFLSGRCEDIHSLEQSTRVMFLSGRYAFGRFVKLKAISPQTKVMLAIGGWNEGSSKYSDMASTASSRQQFADSVVAFLTKYGFDGLDVDWEYPAQRGGVDADKANYPLVLEALHNAFQAKGLLLSAAVGASILTVDTSYDVPSVAEHLDMINVMTYDFHGSWDTITGENAPMYADSSETTELARGLNVDTCIQNWLAKGAPASKINLGMGTYGRSFTLQSADNSGLGAPISGAGTAGPYTREAGTLGYNEICEQKGQWTEHWNEDQQVPYAVNGNQWVGYDNVKSIEIKSEYVKEKNLGGAMIWSVETDDFRGICGDKYPLLNAINSVLNGQSLPTVVPTAGPTTTTDPDHPAPPTTTTTTTPKPNPPDTGLCTQPGYVRDPSDCQVYYQCVDEGGFYEIFKFKCSDGTYFDPTIDVCNYTDEVRC</sequence>
<evidence type="ECO:0000259" key="8">
    <source>
        <dbReference type="PROSITE" id="PS50940"/>
    </source>
</evidence>
<protein>
    <recommendedName>
        <fullName evidence="11">Chitinase</fullName>
    </recommendedName>
</protein>
<evidence type="ECO:0000259" key="9">
    <source>
        <dbReference type="PROSITE" id="PS51910"/>
    </source>
</evidence>
<keyword evidence="4" id="KW-1015">Disulfide bond</keyword>
<comment type="similarity">
    <text evidence="1">Belongs to the glycosyl hydrolase 18 family. Chitinase class II subfamily.</text>
</comment>
<dbReference type="SUPFAM" id="SSF57625">
    <property type="entry name" value="Invertebrate chitin-binding proteins"/>
    <property type="match status" value="1"/>
</dbReference>
<reference evidence="10" key="1">
    <citation type="submission" date="2020-11" db="EMBL/GenBank/DDBJ databases">
        <authorList>
            <person name="Tran Van P."/>
        </authorList>
    </citation>
    <scope>NUCLEOTIDE SEQUENCE</scope>
</reference>
<feature type="region of interest" description="Disordered" evidence="7">
    <location>
        <begin position="44"/>
        <end position="81"/>
    </location>
</feature>
<evidence type="ECO:0000256" key="7">
    <source>
        <dbReference type="SAM" id="MobiDB-lite"/>
    </source>
</evidence>
<evidence type="ECO:0000256" key="4">
    <source>
        <dbReference type="ARBA" id="ARBA00023157"/>
    </source>
</evidence>
<feature type="compositionally biased region" description="Low complexity" evidence="7">
    <location>
        <begin position="615"/>
        <end position="624"/>
    </location>
</feature>
<accession>A0A7R9IPN7</accession>
<dbReference type="SMART" id="SM00494">
    <property type="entry name" value="ChtBD2"/>
    <property type="match status" value="1"/>
</dbReference>
<dbReference type="SUPFAM" id="SSF51445">
    <property type="entry name" value="(Trans)glycosidases"/>
    <property type="match status" value="1"/>
</dbReference>
<dbReference type="InterPro" id="IPR036508">
    <property type="entry name" value="Chitin-bd_dom_sf"/>
</dbReference>
<dbReference type="PROSITE" id="PS50940">
    <property type="entry name" value="CHIT_BIND_II"/>
    <property type="match status" value="1"/>
</dbReference>
<dbReference type="AlphaFoldDB" id="A0A7R9IPN7"/>
<dbReference type="InterPro" id="IPR011583">
    <property type="entry name" value="Chitinase_II/V-like_cat"/>
</dbReference>
<keyword evidence="2" id="KW-0147">Chitin-binding</keyword>
<dbReference type="InterPro" id="IPR017853">
    <property type="entry name" value="GH"/>
</dbReference>
<dbReference type="GO" id="GO:0004568">
    <property type="term" value="F:chitinase activity"/>
    <property type="evidence" value="ECO:0007669"/>
    <property type="project" value="UniProtKB-ARBA"/>
</dbReference>
<evidence type="ECO:0000256" key="3">
    <source>
        <dbReference type="ARBA" id="ARBA00022801"/>
    </source>
</evidence>
<dbReference type="PANTHER" id="PTHR11177:SF360">
    <property type="entry name" value="CHITINASE 4-RELATED"/>
    <property type="match status" value="1"/>
</dbReference>
<dbReference type="SUPFAM" id="SSF54556">
    <property type="entry name" value="Chitinase insertion domain"/>
    <property type="match status" value="1"/>
</dbReference>
<dbReference type="GO" id="GO:0006032">
    <property type="term" value="P:chitin catabolic process"/>
    <property type="evidence" value="ECO:0007669"/>
    <property type="project" value="TreeGrafter"/>
</dbReference>
<dbReference type="FunFam" id="3.10.50.10:FF:000001">
    <property type="entry name" value="Chitinase 3-like 1"/>
    <property type="match status" value="1"/>
</dbReference>
<feature type="region of interest" description="Disordered" evidence="7">
    <location>
        <begin position="615"/>
        <end position="651"/>
    </location>
</feature>
<dbReference type="CDD" id="cd02872">
    <property type="entry name" value="GH18_chitolectin_chitotriosidase"/>
    <property type="match status" value="1"/>
</dbReference>
<dbReference type="PROSITE" id="PS01095">
    <property type="entry name" value="GH18_1"/>
    <property type="match status" value="1"/>
</dbReference>
<dbReference type="Pfam" id="PF01607">
    <property type="entry name" value="CBM_14"/>
    <property type="match status" value="1"/>
</dbReference>
<dbReference type="Gene3D" id="2.170.140.10">
    <property type="entry name" value="Chitin binding domain"/>
    <property type="match status" value="1"/>
</dbReference>
<dbReference type="PROSITE" id="PS51910">
    <property type="entry name" value="GH18_2"/>
    <property type="match status" value="1"/>
</dbReference>
<evidence type="ECO:0000256" key="6">
    <source>
        <dbReference type="RuleBase" id="RU000489"/>
    </source>
</evidence>
<dbReference type="GO" id="GO:0005576">
    <property type="term" value="C:extracellular region"/>
    <property type="evidence" value="ECO:0007669"/>
    <property type="project" value="InterPro"/>
</dbReference>
<dbReference type="EMBL" id="OE005593">
    <property type="protein sequence ID" value="CAD7462075.1"/>
    <property type="molecule type" value="Genomic_DNA"/>
</dbReference>
<dbReference type="SMART" id="SM00636">
    <property type="entry name" value="Glyco_18"/>
    <property type="match status" value="1"/>
</dbReference>
<feature type="domain" description="GH18" evidence="9">
    <location>
        <begin position="212"/>
        <end position="609"/>
    </location>
</feature>
<evidence type="ECO:0000256" key="5">
    <source>
        <dbReference type="ARBA" id="ARBA00023295"/>
    </source>
</evidence>
<evidence type="ECO:0000256" key="1">
    <source>
        <dbReference type="ARBA" id="ARBA00009121"/>
    </source>
</evidence>
<evidence type="ECO:0000313" key="10">
    <source>
        <dbReference type="EMBL" id="CAD7462075.1"/>
    </source>
</evidence>
<dbReference type="Gene3D" id="3.20.20.80">
    <property type="entry name" value="Glycosidases"/>
    <property type="match status" value="1"/>
</dbReference>
<dbReference type="GO" id="GO:0008061">
    <property type="term" value="F:chitin binding"/>
    <property type="evidence" value="ECO:0007669"/>
    <property type="project" value="UniProtKB-KW"/>
</dbReference>
<dbReference type="GO" id="GO:0005975">
    <property type="term" value="P:carbohydrate metabolic process"/>
    <property type="evidence" value="ECO:0007669"/>
    <property type="project" value="InterPro"/>
</dbReference>
<evidence type="ECO:0008006" key="11">
    <source>
        <dbReference type="Google" id="ProtNLM"/>
    </source>
</evidence>
<organism evidence="10">
    <name type="scientific">Timema tahoe</name>
    <dbReference type="NCBI Taxonomy" id="61484"/>
    <lineage>
        <taxon>Eukaryota</taxon>
        <taxon>Metazoa</taxon>
        <taxon>Ecdysozoa</taxon>
        <taxon>Arthropoda</taxon>
        <taxon>Hexapoda</taxon>
        <taxon>Insecta</taxon>
        <taxon>Pterygota</taxon>
        <taxon>Neoptera</taxon>
        <taxon>Polyneoptera</taxon>
        <taxon>Phasmatodea</taxon>
        <taxon>Timematodea</taxon>
        <taxon>Timematoidea</taxon>
        <taxon>Timematidae</taxon>
        <taxon>Timema</taxon>
    </lineage>
</organism>
<dbReference type="InterPro" id="IPR050314">
    <property type="entry name" value="Glycosyl_Hydrlase_18"/>
</dbReference>
<keyword evidence="3 6" id="KW-0378">Hydrolase</keyword>
<dbReference type="InterPro" id="IPR001579">
    <property type="entry name" value="Glyco_hydro_18_chit_AS"/>
</dbReference>
<dbReference type="InterPro" id="IPR029070">
    <property type="entry name" value="Chitinase_insertion_sf"/>
</dbReference>
<feature type="domain" description="Chitin-binding type-2" evidence="8">
    <location>
        <begin position="647"/>
        <end position="703"/>
    </location>
</feature>
<keyword evidence="5 6" id="KW-0326">Glycosidase</keyword>
<dbReference type="PANTHER" id="PTHR11177">
    <property type="entry name" value="CHITINASE"/>
    <property type="match status" value="1"/>
</dbReference>
<dbReference type="InterPro" id="IPR001223">
    <property type="entry name" value="Glyco_hydro18_cat"/>
</dbReference>
<dbReference type="Gene3D" id="3.10.50.10">
    <property type="match status" value="1"/>
</dbReference>